<organism evidence="2 3">
    <name type="scientific">Turnera subulata</name>
    <dbReference type="NCBI Taxonomy" id="218843"/>
    <lineage>
        <taxon>Eukaryota</taxon>
        <taxon>Viridiplantae</taxon>
        <taxon>Streptophyta</taxon>
        <taxon>Embryophyta</taxon>
        <taxon>Tracheophyta</taxon>
        <taxon>Spermatophyta</taxon>
        <taxon>Magnoliopsida</taxon>
        <taxon>eudicotyledons</taxon>
        <taxon>Gunneridae</taxon>
        <taxon>Pentapetalae</taxon>
        <taxon>rosids</taxon>
        <taxon>fabids</taxon>
        <taxon>Malpighiales</taxon>
        <taxon>Passifloraceae</taxon>
        <taxon>Turnera</taxon>
    </lineage>
</organism>
<dbReference type="OrthoDB" id="1722780at2759"/>
<comment type="caution">
    <text evidence="2">The sequence shown here is derived from an EMBL/GenBank/DDBJ whole genome shotgun (WGS) entry which is preliminary data.</text>
</comment>
<dbReference type="Proteomes" id="UP001141552">
    <property type="component" value="Unassembled WGS sequence"/>
</dbReference>
<gene>
    <name evidence="2" type="ORF">Tsubulata_041649</name>
</gene>
<reference evidence="2" key="1">
    <citation type="submission" date="2022-02" db="EMBL/GenBank/DDBJ databases">
        <authorList>
            <person name="Henning P.M."/>
            <person name="McCubbin A.G."/>
            <person name="Shore J.S."/>
        </authorList>
    </citation>
    <scope>NUCLEOTIDE SEQUENCE</scope>
    <source>
        <strain evidence="2">F60SS</strain>
        <tissue evidence="2">Leaves</tissue>
    </source>
</reference>
<evidence type="ECO:0000313" key="3">
    <source>
        <dbReference type="Proteomes" id="UP001141552"/>
    </source>
</evidence>
<evidence type="ECO:0000313" key="2">
    <source>
        <dbReference type="EMBL" id="KAJ4849717.1"/>
    </source>
</evidence>
<name>A0A9Q0GGZ5_9ROSI</name>
<dbReference type="PANTHER" id="PTHR34427:SF5">
    <property type="entry name" value="DUF4283 DOMAIN-CONTAINING PROTEIN"/>
    <property type="match status" value="1"/>
</dbReference>
<dbReference type="EMBL" id="JAKUCV010000513">
    <property type="protein sequence ID" value="KAJ4849717.1"/>
    <property type="molecule type" value="Genomic_DNA"/>
</dbReference>
<feature type="region of interest" description="Disordered" evidence="1">
    <location>
        <begin position="183"/>
        <end position="217"/>
    </location>
</feature>
<dbReference type="PANTHER" id="PTHR34427">
    <property type="entry name" value="DUF4283 DOMAIN PROTEIN"/>
    <property type="match status" value="1"/>
</dbReference>
<reference evidence="2" key="2">
    <citation type="journal article" date="2023" name="Plants (Basel)">
        <title>Annotation of the Turnera subulata (Passifloraceae) Draft Genome Reveals the S-Locus Evolved after the Divergence of Turneroideae from Passifloroideae in a Stepwise Manner.</title>
        <authorList>
            <person name="Henning P.M."/>
            <person name="Roalson E.H."/>
            <person name="Mir W."/>
            <person name="McCubbin A.G."/>
            <person name="Shore J.S."/>
        </authorList>
    </citation>
    <scope>NUCLEOTIDE SEQUENCE</scope>
    <source>
        <strain evidence="2">F60SS</strain>
    </source>
</reference>
<keyword evidence="3" id="KW-1185">Reference proteome</keyword>
<proteinExistence type="predicted"/>
<evidence type="ECO:0000256" key="1">
    <source>
        <dbReference type="SAM" id="MobiDB-lite"/>
    </source>
</evidence>
<evidence type="ECO:0008006" key="4">
    <source>
        <dbReference type="Google" id="ProtNLM"/>
    </source>
</evidence>
<sequence>MEEGKGRSQAEPGVMFIPTTKTMQWLSQGAVGVLKNTASTESVQLLWILHGMREVEVAEMGGDRVLVTFLTKDYMWQFLKQQNDWIPLWFVSFNPWQNGDKAVNRHCWISVRGIPLNIWCKEFFEMIGSVFGSLVRIHPETEQRQKLGAARLEIITTQEGAIAKELELKVVDQSFKLEVLEATGSGEEEDSSISTGVSDADQFEAEESGETPVAGGEGAQFQEIISQIFRRIHSI</sequence>
<dbReference type="AlphaFoldDB" id="A0A9Q0GGZ5"/>
<accession>A0A9Q0GGZ5</accession>
<protein>
    <recommendedName>
        <fullName evidence="4">DUF4283 domain-containing protein</fullName>
    </recommendedName>
</protein>